<proteinExistence type="predicted"/>
<sequence length="58" mass="6252">MAKAINELLKNWLTVFIFVAGLVLIGIGVFTYNTTLGYVVSGAELCLAAYILDREGGE</sequence>
<reference evidence="2 3" key="1">
    <citation type="journal article" date="2015" name="Genome Announc.">
        <title>Expanding the biotechnology potential of lactobacilli through comparative genomics of 213 strains and associated genera.</title>
        <authorList>
            <person name="Sun Z."/>
            <person name="Harris H.M."/>
            <person name="McCann A."/>
            <person name="Guo C."/>
            <person name="Argimon S."/>
            <person name="Zhang W."/>
            <person name="Yang X."/>
            <person name="Jeffery I.B."/>
            <person name="Cooney J.C."/>
            <person name="Kagawa T.F."/>
            <person name="Liu W."/>
            <person name="Song Y."/>
            <person name="Salvetti E."/>
            <person name="Wrobel A."/>
            <person name="Rasinkangas P."/>
            <person name="Parkhill J."/>
            <person name="Rea M.C."/>
            <person name="O'Sullivan O."/>
            <person name="Ritari J."/>
            <person name="Douillard F.P."/>
            <person name="Paul Ross R."/>
            <person name="Yang R."/>
            <person name="Briner A.E."/>
            <person name="Felis G.E."/>
            <person name="de Vos W.M."/>
            <person name="Barrangou R."/>
            <person name="Klaenhammer T.R."/>
            <person name="Caufield P.W."/>
            <person name="Cui Y."/>
            <person name="Zhang H."/>
            <person name="O'Toole P.W."/>
        </authorList>
    </citation>
    <scope>NUCLEOTIDE SEQUENCE [LARGE SCALE GENOMIC DNA]</scope>
    <source>
        <strain evidence="2 3">DSM 21051</strain>
    </source>
</reference>
<accession>A0A0R2CVW4</accession>
<keyword evidence="1" id="KW-0812">Transmembrane</keyword>
<keyword evidence="3" id="KW-1185">Reference proteome</keyword>
<dbReference type="PATRIC" id="fig|1423725.3.peg.1487"/>
<feature type="transmembrane region" description="Helical" evidence="1">
    <location>
        <begin position="12"/>
        <end position="30"/>
    </location>
</feature>
<dbReference type="Proteomes" id="UP000051015">
    <property type="component" value="Unassembled WGS sequence"/>
</dbReference>
<comment type="caution">
    <text evidence="2">The sequence shown here is derived from an EMBL/GenBank/DDBJ whole genome shotgun (WGS) entry which is preliminary data.</text>
</comment>
<dbReference type="AlphaFoldDB" id="A0A0R2CVW4"/>
<organism evidence="2 3">
    <name type="scientific">Liquorilactobacillus aquaticus DSM 21051</name>
    <dbReference type="NCBI Taxonomy" id="1423725"/>
    <lineage>
        <taxon>Bacteria</taxon>
        <taxon>Bacillati</taxon>
        <taxon>Bacillota</taxon>
        <taxon>Bacilli</taxon>
        <taxon>Lactobacillales</taxon>
        <taxon>Lactobacillaceae</taxon>
        <taxon>Liquorilactobacillus</taxon>
    </lineage>
</organism>
<protein>
    <submittedName>
        <fullName evidence="2">Uncharacterized protein</fullName>
    </submittedName>
</protein>
<gene>
    <name evidence="2" type="ORF">FC19_GL001446</name>
</gene>
<dbReference type="EMBL" id="AYZD01000018">
    <property type="protein sequence ID" value="KRM95965.1"/>
    <property type="molecule type" value="Genomic_DNA"/>
</dbReference>
<evidence type="ECO:0000313" key="3">
    <source>
        <dbReference type="Proteomes" id="UP000051015"/>
    </source>
</evidence>
<evidence type="ECO:0000256" key="1">
    <source>
        <dbReference type="SAM" id="Phobius"/>
    </source>
</evidence>
<name>A0A0R2CVW4_9LACO</name>
<keyword evidence="1" id="KW-0472">Membrane</keyword>
<evidence type="ECO:0000313" key="2">
    <source>
        <dbReference type="EMBL" id="KRM95965.1"/>
    </source>
</evidence>
<keyword evidence="1" id="KW-1133">Transmembrane helix</keyword>
<dbReference type="STRING" id="1423725.FC19_GL001446"/>
<dbReference type="RefSeq" id="WP_169790476.1">
    <property type="nucleotide sequence ID" value="NZ_AYZD01000018.1"/>
</dbReference>